<dbReference type="EMBL" id="AM889285">
    <property type="protein sequence ID" value="CAP55416.1"/>
    <property type="molecule type" value="Genomic_DNA"/>
</dbReference>
<reference evidence="4 5" key="1">
    <citation type="journal article" date="2009" name="BMC Genomics">
        <title>Complete genome sequence of the sugarcane nitrogen-fixing endophyte Gluconacetobacter diazotrophicus Pal5.</title>
        <authorList>
            <person name="Bertalan M."/>
            <person name="Albano R."/>
            <person name="Padua V."/>
            <person name="Rouws L."/>
            <person name="Rojas C."/>
            <person name="Hemerly A."/>
            <person name="Teixeira K."/>
            <person name="Schwab S."/>
            <person name="Araujo J."/>
            <person name="Oliveira A."/>
            <person name="Franca L."/>
            <person name="Magalhaes V."/>
            <person name="Alqueres S."/>
            <person name="Cardoso A."/>
            <person name="Almeida W."/>
            <person name="Loureiro M.M."/>
            <person name="Nogueira E."/>
            <person name="Cidade D."/>
            <person name="Oliveira D."/>
            <person name="Simao T."/>
            <person name="Macedo J."/>
            <person name="Valadao A."/>
            <person name="Dreschsel M."/>
            <person name="Freitas F."/>
            <person name="Vidal M."/>
            <person name="Guedes H."/>
            <person name="Rodrigues E."/>
            <person name="Meneses C."/>
            <person name="Brioso P."/>
            <person name="Pozzer L."/>
            <person name="Figueiredo D."/>
            <person name="Montano H."/>
            <person name="Junior J."/>
            <person name="Filho G."/>
            <person name="Flores V."/>
            <person name="Ferreira B."/>
            <person name="Branco A."/>
            <person name="Gonzalez P."/>
            <person name="Guillobel H."/>
            <person name="Lemos M."/>
            <person name="Seibel L."/>
            <person name="Macedo J."/>
            <person name="Alves-Ferreira M."/>
            <person name="Sachetto-Martins G."/>
            <person name="Coelho A."/>
            <person name="Santos E."/>
            <person name="Amaral G."/>
            <person name="Neves A."/>
            <person name="Pacheco A.B."/>
            <person name="Carvalho D."/>
            <person name="Lery L."/>
            <person name="Bisch P."/>
            <person name="Rossle S.C."/>
            <person name="Urmenyi T."/>
            <person name="Kruger W.V."/>
            <person name="Martins O."/>
            <person name="Baldani J.I."/>
            <person name="Ferreira P.C."/>
        </authorList>
    </citation>
    <scope>NUCLEOTIDE SEQUENCE [LARGE SCALE GENOMIC DNA]</scope>
    <source>
        <strain evidence="5">ATCC 49037 / DSM 5601 / CCUG 37298 / CIP 103539 / LMG 7603 / PAl5</strain>
    </source>
</reference>
<dbReference type="SUPFAM" id="SSF51735">
    <property type="entry name" value="NAD(P)-binding Rossmann-fold domains"/>
    <property type="match status" value="1"/>
</dbReference>
<dbReference type="SUPFAM" id="SSF52283">
    <property type="entry name" value="Formate/glycerate dehydrogenase catalytic domain-like"/>
    <property type="match status" value="1"/>
</dbReference>
<keyword evidence="2" id="KW-0520">NAD</keyword>
<accession>A9HFV9</accession>
<dbReference type="Pfam" id="PF02826">
    <property type="entry name" value="2-Hacid_dh_C"/>
    <property type="match status" value="1"/>
</dbReference>
<evidence type="ECO:0000259" key="3">
    <source>
        <dbReference type="Pfam" id="PF02826"/>
    </source>
</evidence>
<organism evidence="4 5">
    <name type="scientific">Gluconacetobacter diazotrophicus (strain ATCC 49037 / DSM 5601 / CCUG 37298 / CIP 103539 / LMG 7603 / PAl5)</name>
    <dbReference type="NCBI Taxonomy" id="272568"/>
    <lineage>
        <taxon>Bacteria</taxon>
        <taxon>Pseudomonadati</taxon>
        <taxon>Pseudomonadota</taxon>
        <taxon>Alphaproteobacteria</taxon>
        <taxon>Acetobacterales</taxon>
        <taxon>Acetobacteraceae</taxon>
        <taxon>Gluconacetobacter</taxon>
    </lineage>
</organism>
<feature type="domain" description="D-isomer specific 2-hydroxyacid dehydrogenase NAD-binding" evidence="3">
    <location>
        <begin position="112"/>
        <end position="283"/>
    </location>
</feature>
<dbReference type="Proteomes" id="UP000001176">
    <property type="component" value="Chromosome"/>
</dbReference>
<dbReference type="GO" id="GO:0051287">
    <property type="term" value="F:NAD binding"/>
    <property type="evidence" value="ECO:0007669"/>
    <property type="project" value="InterPro"/>
</dbReference>
<dbReference type="InterPro" id="IPR036291">
    <property type="entry name" value="NAD(P)-bd_dom_sf"/>
</dbReference>
<dbReference type="KEGG" id="gdi:GDI1473"/>
<proteinExistence type="predicted"/>
<evidence type="ECO:0000313" key="4">
    <source>
        <dbReference type="EMBL" id="CAP55416.1"/>
    </source>
</evidence>
<keyword evidence="5" id="KW-1185">Reference proteome</keyword>
<evidence type="ECO:0000256" key="2">
    <source>
        <dbReference type="ARBA" id="ARBA00023027"/>
    </source>
</evidence>
<name>A9HFV9_GLUDA</name>
<dbReference type="Gene3D" id="3.40.50.720">
    <property type="entry name" value="NAD(P)-binding Rossmann-like Domain"/>
    <property type="match status" value="2"/>
</dbReference>
<gene>
    <name evidence="4" type="ordered locus">GDI1473</name>
</gene>
<dbReference type="GO" id="GO:0016491">
    <property type="term" value="F:oxidoreductase activity"/>
    <property type="evidence" value="ECO:0007669"/>
    <property type="project" value="UniProtKB-KW"/>
</dbReference>
<dbReference type="PANTHER" id="PTHR43333">
    <property type="entry name" value="2-HACID_DH_C DOMAIN-CONTAINING PROTEIN"/>
    <property type="match status" value="1"/>
</dbReference>
<evidence type="ECO:0000313" key="5">
    <source>
        <dbReference type="Proteomes" id="UP000001176"/>
    </source>
</evidence>
<dbReference type="CDD" id="cd12164">
    <property type="entry name" value="GDH_like_2"/>
    <property type="match status" value="1"/>
</dbReference>
<dbReference type="AlphaFoldDB" id="A9HFV9"/>
<evidence type="ECO:0000256" key="1">
    <source>
        <dbReference type="ARBA" id="ARBA00023002"/>
    </source>
</evidence>
<protein>
    <submittedName>
        <fullName evidence="4">Putative D-3-phosphoglycerate dehydrogenase</fullName>
    </submittedName>
</protein>
<dbReference type="InterPro" id="IPR006140">
    <property type="entry name" value="D-isomer_DH_NAD-bd"/>
</dbReference>
<keyword evidence="1" id="KW-0560">Oxidoreductase</keyword>
<dbReference type="PANTHER" id="PTHR43333:SF1">
    <property type="entry name" value="D-ISOMER SPECIFIC 2-HYDROXYACID DEHYDROGENASE NAD-BINDING DOMAIN-CONTAINING PROTEIN"/>
    <property type="match status" value="1"/>
</dbReference>
<sequence>MIGRERDMKDAAVFYSQVDNPEPWRAALAGLLPDLDFVLADDVTDPAAVRYALVWSPPRGFFARFPNLRMIVALGAGVDALVTRDDLPPGVAITRLHDPLMSRMMASYVLFATLRLARDMPAFEAAQRRGQWHFIEPRPLNLTRVGVMGLGELGLLAARECARQGFTVRGWSRSPKSDPAITCYSGMDSLPDFLGGCDILVCLLPKTPQTIGLLDAERLAMLPRGAAFVNVARGAIVDQDALVAALESGQIGQATLDVFAQEPLPGDHPLWRMENVLITPHVASAALPDSAAPQVAENIRRLRADLPVTDAVDVARGY</sequence>